<dbReference type="InterPro" id="IPR058240">
    <property type="entry name" value="rSAM_sf"/>
</dbReference>
<dbReference type="GO" id="GO:0046872">
    <property type="term" value="F:metal ion binding"/>
    <property type="evidence" value="ECO:0007669"/>
    <property type="project" value="UniProtKB-KW"/>
</dbReference>
<feature type="domain" description="Radical SAM core" evidence="7">
    <location>
        <begin position="175"/>
        <end position="405"/>
    </location>
</feature>
<keyword evidence="9" id="KW-1185">Reference proteome</keyword>
<dbReference type="Pfam" id="PF04055">
    <property type="entry name" value="Radical_SAM"/>
    <property type="match status" value="1"/>
</dbReference>
<evidence type="ECO:0000256" key="3">
    <source>
        <dbReference type="ARBA" id="ARBA00022723"/>
    </source>
</evidence>
<name>A0A6S6M0N6_9BACT</name>
<dbReference type="Proteomes" id="UP000515472">
    <property type="component" value="Chromosome"/>
</dbReference>
<keyword evidence="5" id="KW-0411">Iron-sulfur</keyword>
<dbReference type="GO" id="GO:0005829">
    <property type="term" value="C:cytosol"/>
    <property type="evidence" value="ECO:0007669"/>
    <property type="project" value="TreeGrafter"/>
</dbReference>
<dbReference type="AlphaFoldDB" id="A0A6S6M0N6"/>
<dbReference type="InterPro" id="IPR051198">
    <property type="entry name" value="BchE-like"/>
</dbReference>
<dbReference type="SFLD" id="SFLDG01082">
    <property type="entry name" value="B12-binding_domain_containing"/>
    <property type="match status" value="1"/>
</dbReference>
<evidence type="ECO:0000256" key="1">
    <source>
        <dbReference type="ARBA" id="ARBA00001966"/>
    </source>
</evidence>
<evidence type="ECO:0000256" key="4">
    <source>
        <dbReference type="ARBA" id="ARBA00023004"/>
    </source>
</evidence>
<organism evidence="8 9">
    <name type="scientific">Citrifermentans bremense</name>
    <dbReference type="NCBI Taxonomy" id="60035"/>
    <lineage>
        <taxon>Bacteria</taxon>
        <taxon>Pseudomonadati</taxon>
        <taxon>Thermodesulfobacteriota</taxon>
        <taxon>Desulfuromonadia</taxon>
        <taxon>Geobacterales</taxon>
        <taxon>Geobacteraceae</taxon>
        <taxon>Citrifermentans</taxon>
    </lineage>
</organism>
<dbReference type="EMBL" id="AP023213">
    <property type="protein sequence ID" value="BCG45341.1"/>
    <property type="molecule type" value="Genomic_DNA"/>
</dbReference>
<reference evidence="8 9" key="1">
    <citation type="submission" date="2020-06" db="EMBL/GenBank/DDBJ databases">
        <title>Interaction of electrochemicaly active bacteria, Geobacter bremensis R4 on different carbon anode.</title>
        <authorList>
            <person name="Meng L."/>
            <person name="Yoshida N."/>
        </authorList>
    </citation>
    <scope>NUCLEOTIDE SEQUENCE [LARGE SCALE GENOMIC DNA]</scope>
    <source>
        <strain evidence="8 9">R4</strain>
    </source>
</reference>
<proteinExistence type="predicted"/>
<evidence type="ECO:0000259" key="7">
    <source>
        <dbReference type="PROSITE" id="PS51918"/>
    </source>
</evidence>
<dbReference type="Pfam" id="PF02310">
    <property type="entry name" value="B12-binding"/>
    <property type="match status" value="1"/>
</dbReference>
<gene>
    <name evidence="8" type="ORF">GEOBRER4_n0095</name>
</gene>
<dbReference type="InterPro" id="IPR007197">
    <property type="entry name" value="rSAM"/>
</dbReference>
<dbReference type="PANTHER" id="PTHR43409:SF16">
    <property type="entry name" value="SLR0320 PROTEIN"/>
    <property type="match status" value="1"/>
</dbReference>
<keyword evidence="2" id="KW-0949">S-adenosyl-L-methionine</keyword>
<dbReference type="PANTHER" id="PTHR43409">
    <property type="entry name" value="ANAEROBIC MAGNESIUM-PROTOPORPHYRIN IX MONOMETHYL ESTER CYCLASE-RELATED"/>
    <property type="match status" value="1"/>
</dbReference>
<dbReference type="PROSITE" id="PS51332">
    <property type="entry name" value="B12_BINDING"/>
    <property type="match status" value="1"/>
</dbReference>
<feature type="domain" description="B12-binding" evidence="6">
    <location>
        <begin position="1"/>
        <end position="140"/>
    </location>
</feature>
<dbReference type="GO" id="GO:0003824">
    <property type="term" value="F:catalytic activity"/>
    <property type="evidence" value="ECO:0007669"/>
    <property type="project" value="InterPro"/>
</dbReference>
<dbReference type="CDD" id="cd01335">
    <property type="entry name" value="Radical_SAM"/>
    <property type="match status" value="1"/>
</dbReference>
<protein>
    <submittedName>
        <fullName evidence="8">Radical SAM domain protein</fullName>
    </submittedName>
</protein>
<evidence type="ECO:0000256" key="5">
    <source>
        <dbReference type="ARBA" id="ARBA00023014"/>
    </source>
</evidence>
<dbReference type="PROSITE" id="PS51918">
    <property type="entry name" value="RADICAL_SAM"/>
    <property type="match status" value="1"/>
</dbReference>
<evidence type="ECO:0000313" key="8">
    <source>
        <dbReference type="EMBL" id="BCG45341.1"/>
    </source>
</evidence>
<dbReference type="SFLD" id="SFLDG01123">
    <property type="entry name" value="methyltransferase_(Class_B)"/>
    <property type="match status" value="1"/>
</dbReference>
<dbReference type="SMART" id="SM00729">
    <property type="entry name" value="Elp3"/>
    <property type="match status" value="1"/>
</dbReference>
<comment type="cofactor">
    <cofactor evidence="1">
        <name>[4Fe-4S] cluster</name>
        <dbReference type="ChEBI" id="CHEBI:49883"/>
    </cofactor>
</comment>
<keyword evidence="3" id="KW-0479">Metal-binding</keyword>
<keyword evidence="4" id="KW-0408">Iron</keyword>
<evidence type="ECO:0000313" key="9">
    <source>
        <dbReference type="Proteomes" id="UP000515472"/>
    </source>
</evidence>
<dbReference type="SUPFAM" id="SSF102114">
    <property type="entry name" value="Radical SAM enzymes"/>
    <property type="match status" value="1"/>
</dbReference>
<dbReference type="InterPro" id="IPR006158">
    <property type="entry name" value="Cobalamin-bd"/>
</dbReference>
<dbReference type="GO" id="GO:0031419">
    <property type="term" value="F:cobalamin binding"/>
    <property type="evidence" value="ECO:0007669"/>
    <property type="project" value="InterPro"/>
</dbReference>
<dbReference type="InterPro" id="IPR034466">
    <property type="entry name" value="Methyltransferase_Class_B"/>
</dbReference>
<evidence type="ECO:0000259" key="6">
    <source>
        <dbReference type="PROSITE" id="PS51332"/>
    </source>
</evidence>
<dbReference type="InterPro" id="IPR006638">
    <property type="entry name" value="Elp3/MiaA/NifB-like_rSAM"/>
</dbReference>
<dbReference type="GO" id="GO:0051539">
    <property type="term" value="F:4 iron, 4 sulfur cluster binding"/>
    <property type="evidence" value="ECO:0007669"/>
    <property type="project" value="UniProtKB-KW"/>
</dbReference>
<evidence type="ECO:0000256" key="2">
    <source>
        <dbReference type="ARBA" id="ARBA00022691"/>
    </source>
</evidence>
<dbReference type="RefSeq" id="WP_185243777.1">
    <property type="nucleotide sequence ID" value="NZ_AP023213.1"/>
</dbReference>
<accession>A0A6S6M0N6</accession>
<dbReference type="InterPro" id="IPR023404">
    <property type="entry name" value="rSAM_horseshoe"/>
</dbReference>
<dbReference type="Gene3D" id="3.40.50.280">
    <property type="entry name" value="Cobalamin-binding domain"/>
    <property type="match status" value="1"/>
</dbReference>
<dbReference type="SFLD" id="SFLDS00029">
    <property type="entry name" value="Radical_SAM"/>
    <property type="match status" value="1"/>
</dbReference>
<dbReference type="KEGG" id="gbn:GEOBRER4_00910"/>
<dbReference type="CDD" id="cd02068">
    <property type="entry name" value="radical_SAM_B12_BD"/>
    <property type="match status" value="1"/>
</dbReference>
<sequence length="622" mass="67402">MKITLVAIHPERSPQAVPLACAFLKEALLADAALRGSLEVEVLEFFLGDDPARCAESIAFSQPQLVAFSVYVWSRESAIETARELRARVPGVVICAGGAEPTANPAGILETGLFDFLVRGEGEGPFLQAVKLVAEGAMPKGVPGVVLPGEAPGALPAPLDLEQIPSPYLSGQLDPTVPGGALWQLSRGCDFACAFCYDHKGNGGVRRFPLQRIEAELRLFARLQVPQVFVLDSTFNKVPQRAKEILRLIRKLAPRVHFHFEVRSEFIDAEMAELFASITCSLQIGLQSADPAVLRGVGRGFDRDDFVMRASLLNRTGAIFGFDLIYGLPGDSLKLFRSSLDFALSLYPNHLDIFPLAVLPGTRLNGKAEALGLKHLEVPPYTVLSTPTFSAQELKEASSLAAACDVFYSRGKAVAWFNAVASAVKLSPSAFLSCFARLLGERGEKGEKEIAEGEIWGLQRDFLTLLFQQKKKGRLLPVALDLADYHHYYGEALLAAPLAPARKPRSSDLLQKPLTLSAAATIARFNYEILDLLEAGEFDLREFAECFEAAGSCAIVYPAQGEVATESVSPEYFELLRSLNGKRSAGEICKKLGLPLSDALPFLEFLVTEGIATFANPLMSGS</sequence>
<dbReference type="Gene3D" id="3.80.30.20">
    <property type="entry name" value="tm_1862 like domain"/>
    <property type="match status" value="1"/>
</dbReference>